<dbReference type="RefSeq" id="WP_262943305.1">
    <property type="nucleotide sequence ID" value="NZ_JAIQCT010000047.1"/>
</dbReference>
<name>A0ABU0VR04_9GAMM</name>
<organism evidence="1 2">
    <name type="scientific">Serratia ureilytica</name>
    <dbReference type="NCBI Taxonomy" id="300181"/>
    <lineage>
        <taxon>Bacteria</taxon>
        <taxon>Pseudomonadati</taxon>
        <taxon>Pseudomonadota</taxon>
        <taxon>Gammaproteobacteria</taxon>
        <taxon>Enterobacterales</taxon>
        <taxon>Yersiniaceae</taxon>
        <taxon>Serratia</taxon>
    </lineage>
</organism>
<evidence type="ECO:0000313" key="2">
    <source>
        <dbReference type="Proteomes" id="UP001177872"/>
    </source>
</evidence>
<dbReference type="Proteomes" id="UP001177872">
    <property type="component" value="Unassembled WGS sequence"/>
</dbReference>
<gene>
    <name evidence="1" type="ORF">Q6237_23115</name>
</gene>
<sequence>MRENGLVALMDKDVASMMNADLADCWYDSAQTLAEDLVSLAGHL</sequence>
<evidence type="ECO:0000313" key="1">
    <source>
        <dbReference type="EMBL" id="MDQ1863876.1"/>
    </source>
</evidence>
<reference evidence="1" key="1">
    <citation type="submission" date="2023-07" db="EMBL/GenBank/DDBJ databases">
        <title>In vitro acaricidal activity of Serratia ureilytica strains isolated from Mimosa pudica nodules againts the dust mite Tyrophagus putrescentiae.</title>
        <authorList>
            <person name="Wong-Villareal A."/>
            <person name="Cerqueda-Garcia D."/>
        </authorList>
    </citation>
    <scope>NUCLEOTIDE SEQUENCE</scope>
    <source>
        <strain evidence="1">UTS2</strain>
    </source>
</reference>
<dbReference type="EMBL" id="JAVCZN010000014">
    <property type="protein sequence ID" value="MDQ1863876.1"/>
    <property type="molecule type" value="Genomic_DNA"/>
</dbReference>
<proteinExistence type="predicted"/>
<protein>
    <submittedName>
        <fullName evidence="1">Uncharacterized protein</fullName>
    </submittedName>
</protein>
<keyword evidence="2" id="KW-1185">Reference proteome</keyword>
<comment type="caution">
    <text evidence="1">The sequence shown here is derived from an EMBL/GenBank/DDBJ whole genome shotgun (WGS) entry which is preliminary data.</text>
</comment>
<accession>A0ABU0VR04</accession>